<keyword evidence="1" id="KW-0812">Transmembrane</keyword>
<keyword evidence="1" id="KW-0472">Membrane</keyword>
<gene>
    <name evidence="3" type="ORF">DXH47_01395</name>
</gene>
<reference evidence="3 4" key="1">
    <citation type="submission" date="2018-08" db="EMBL/GenBank/DDBJ databases">
        <title>Lactobacillus suantsai sp. nov., isolated from traditional fermented suan-tsai in Taiwan.</title>
        <authorList>
            <person name="Huang C.-H."/>
        </authorList>
    </citation>
    <scope>NUCLEOTIDE SEQUENCE [LARGE SCALE GENOMIC DNA]</scope>
    <source>
        <strain evidence="3 4">BCRC 12945</strain>
    </source>
</reference>
<evidence type="ECO:0000256" key="1">
    <source>
        <dbReference type="SAM" id="Phobius"/>
    </source>
</evidence>
<dbReference type="PANTHER" id="PTHR46211">
    <property type="entry name" value="GLYCEROPHOSPHORYL DIESTER PHOSPHODIESTERASE"/>
    <property type="match status" value="1"/>
</dbReference>
<comment type="caution">
    <text evidence="3">The sequence shown here is derived from an EMBL/GenBank/DDBJ whole genome shotgun (WGS) entry which is preliminary data.</text>
</comment>
<dbReference type="CDD" id="cd08579">
    <property type="entry name" value="GDPD_memb_like"/>
    <property type="match status" value="1"/>
</dbReference>
<proteinExistence type="predicted"/>
<feature type="transmembrane region" description="Helical" evidence="1">
    <location>
        <begin position="156"/>
        <end position="180"/>
    </location>
</feature>
<evidence type="ECO:0000259" key="2">
    <source>
        <dbReference type="PROSITE" id="PS51704"/>
    </source>
</evidence>
<keyword evidence="1" id="KW-1133">Transmembrane helix</keyword>
<dbReference type="SUPFAM" id="SSF51695">
    <property type="entry name" value="PLC-like phosphodiesterases"/>
    <property type="match status" value="1"/>
</dbReference>
<protein>
    <submittedName>
        <fullName evidence="3">Glycerophosphodiester phosphodiesterase</fullName>
    </submittedName>
</protein>
<dbReference type="PANTHER" id="PTHR46211:SF8">
    <property type="entry name" value="PHOSPHODIESTERASE"/>
    <property type="match status" value="1"/>
</dbReference>
<dbReference type="InterPro" id="IPR017946">
    <property type="entry name" value="PLC-like_Pdiesterase_TIM-brl"/>
</dbReference>
<feature type="transmembrane region" description="Helical" evidence="1">
    <location>
        <begin position="69"/>
        <end position="92"/>
    </location>
</feature>
<dbReference type="EMBL" id="QXIL01000002">
    <property type="protein sequence ID" value="RXI79814.1"/>
    <property type="molecule type" value="Genomic_DNA"/>
</dbReference>
<dbReference type="Gene3D" id="3.20.20.190">
    <property type="entry name" value="Phosphatidylinositol (PI) phosphodiesterase"/>
    <property type="match status" value="1"/>
</dbReference>
<dbReference type="InterPro" id="IPR030395">
    <property type="entry name" value="GP_PDE_dom"/>
</dbReference>
<dbReference type="GO" id="GO:0008081">
    <property type="term" value="F:phosphoric diester hydrolase activity"/>
    <property type="evidence" value="ECO:0007669"/>
    <property type="project" value="InterPro"/>
</dbReference>
<organism evidence="3 4">
    <name type="scientific">Levilactobacillus suantsaii</name>
    <dbReference type="NCBI Taxonomy" id="2292255"/>
    <lineage>
        <taxon>Bacteria</taxon>
        <taxon>Bacillati</taxon>
        <taxon>Bacillota</taxon>
        <taxon>Bacilli</taxon>
        <taxon>Lactobacillales</taxon>
        <taxon>Lactobacillaceae</taxon>
        <taxon>Levilactobacillus</taxon>
    </lineage>
</organism>
<accession>A0A4V1LFL9</accession>
<keyword evidence="4" id="KW-1185">Reference proteome</keyword>
<evidence type="ECO:0000313" key="4">
    <source>
        <dbReference type="Proteomes" id="UP000290602"/>
    </source>
</evidence>
<feature type="domain" description="GP-PDE" evidence="2">
    <location>
        <begin position="264"/>
        <end position="493"/>
    </location>
</feature>
<feature type="transmembrane region" description="Helical" evidence="1">
    <location>
        <begin position="112"/>
        <end position="135"/>
    </location>
</feature>
<dbReference type="PROSITE" id="PS51704">
    <property type="entry name" value="GP_PDE"/>
    <property type="match status" value="1"/>
</dbReference>
<evidence type="ECO:0000313" key="3">
    <source>
        <dbReference type="EMBL" id="RXI79814.1"/>
    </source>
</evidence>
<dbReference type="AlphaFoldDB" id="A0A4V1LFL9"/>
<name>A0A4V1LFL9_9LACO</name>
<feature type="transmembrane region" description="Helical" evidence="1">
    <location>
        <begin position="237"/>
        <end position="256"/>
    </location>
</feature>
<dbReference type="Pfam" id="PF03009">
    <property type="entry name" value="GDPD"/>
    <property type="match status" value="1"/>
</dbReference>
<sequence length="513" mass="57418">MGMLTPRLTWGWAGLILELGLLRWCGQFPGWAVGQVALVVLLLANVVWQFRQVAQSYRATPFFQRGWRVGLAWSGLLVSLVGLALPWGLWGLGSRFLVRLKLPAAWVNDISLYRHPLLGAVAVVYLVLVAYSLIWGPQHWRLTTVIGTPRQMLQGLGWLAGLMLSWGMMSGALVVGNWAVDQWLSPSGATAFALGSLSLILAGYTMASLLGTVTLIWCWCGQPAVAVPRMQRSRWSLGGLVLVWVVISGAVIVQAWQMPRFLATTVISHRGLDAGVGVQNTLGALRHTKRLHPQYVEMDLHETRDHRWVVLHDENLKTLAHRNVTPHQLTQAQLSGLTLRENGQRGRLVSWPKYLKTAERLHQPLLVELKTTPTDSRGMVRRFAHLYGARLRRDHSAVHSLDYRVVAQLRRVAPRLRVGFITPFNWVDPASVPADFYSFQQRSLSDQFILAAHRQGAATYLWTPDATTAMSRAWALGVDGQITDQAGRLQRVVAQRPNRVFWAIVANFTLSYI</sequence>
<feature type="transmembrane region" description="Helical" evidence="1">
    <location>
        <begin position="192"/>
        <end position="217"/>
    </location>
</feature>
<dbReference type="GO" id="GO:0006629">
    <property type="term" value="P:lipid metabolic process"/>
    <property type="evidence" value="ECO:0007669"/>
    <property type="project" value="InterPro"/>
</dbReference>
<feature type="transmembrane region" description="Helical" evidence="1">
    <location>
        <begin position="28"/>
        <end position="48"/>
    </location>
</feature>
<dbReference type="Proteomes" id="UP000290602">
    <property type="component" value="Unassembled WGS sequence"/>
</dbReference>